<dbReference type="RefSeq" id="WP_249314576.1">
    <property type="nucleotide sequence ID" value="NZ_JACRSR010000001.1"/>
</dbReference>
<sequence>MEILALIVGAVLGVLNFWTLKRFIFGGKAKWVHWVILPASFGLILAAGLLLPAAILIRLAIGMVAGLIVMSIAAVIQLKRKEGGS</sequence>
<keyword evidence="1" id="KW-0812">Transmembrane</keyword>
<feature type="transmembrane region" description="Helical" evidence="1">
    <location>
        <begin position="31"/>
        <end position="49"/>
    </location>
</feature>
<name>A0A926D347_9FIRM</name>
<organism evidence="2 3">
    <name type="scientific">Gehongia tenuis</name>
    <dbReference type="NCBI Taxonomy" id="2763655"/>
    <lineage>
        <taxon>Bacteria</taxon>
        <taxon>Bacillati</taxon>
        <taxon>Bacillota</taxon>
        <taxon>Clostridia</taxon>
        <taxon>Christensenellales</taxon>
        <taxon>Christensenellaceae</taxon>
        <taxon>Gehongia</taxon>
    </lineage>
</organism>
<dbReference type="AlphaFoldDB" id="A0A926D347"/>
<dbReference type="Proteomes" id="UP000623172">
    <property type="component" value="Unassembled WGS sequence"/>
</dbReference>
<evidence type="ECO:0000313" key="2">
    <source>
        <dbReference type="EMBL" id="MBC8530604.1"/>
    </source>
</evidence>
<keyword evidence="1" id="KW-1133">Transmembrane helix</keyword>
<keyword evidence="3" id="KW-1185">Reference proteome</keyword>
<keyword evidence="1" id="KW-0472">Membrane</keyword>
<evidence type="ECO:0000256" key="1">
    <source>
        <dbReference type="SAM" id="Phobius"/>
    </source>
</evidence>
<feature type="transmembrane region" description="Helical" evidence="1">
    <location>
        <begin position="6"/>
        <end position="24"/>
    </location>
</feature>
<reference evidence="2" key="1">
    <citation type="submission" date="2020-08" db="EMBL/GenBank/DDBJ databases">
        <title>Genome public.</title>
        <authorList>
            <person name="Liu C."/>
            <person name="Sun Q."/>
        </authorList>
    </citation>
    <scope>NUCLEOTIDE SEQUENCE</scope>
    <source>
        <strain evidence="2">NSJ-53</strain>
    </source>
</reference>
<comment type="caution">
    <text evidence="2">The sequence shown here is derived from an EMBL/GenBank/DDBJ whole genome shotgun (WGS) entry which is preliminary data.</text>
</comment>
<feature type="transmembrane region" description="Helical" evidence="1">
    <location>
        <begin position="55"/>
        <end position="76"/>
    </location>
</feature>
<protein>
    <submittedName>
        <fullName evidence="2">Uncharacterized protein</fullName>
    </submittedName>
</protein>
<accession>A0A926D347</accession>
<gene>
    <name evidence="2" type="ORF">H8696_01915</name>
</gene>
<proteinExistence type="predicted"/>
<evidence type="ECO:0000313" key="3">
    <source>
        <dbReference type="Proteomes" id="UP000623172"/>
    </source>
</evidence>
<dbReference type="EMBL" id="JACRSR010000001">
    <property type="protein sequence ID" value="MBC8530604.1"/>
    <property type="molecule type" value="Genomic_DNA"/>
</dbReference>